<gene>
    <name evidence="2" type="ORF">VP01_524g5</name>
</gene>
<dbReference type="Proteomes" id="UP000037035">
    <property type="component" value="Unassembled WGS sequence"/>
</dbReference>
<evidence type="ECO:0000313" key="3">
    <source>
        <dbReference type="Proteomes" id="UP000037035"/>
    </source>
</evidence>
<feature type="region of interest" description="Disordered" evidence="1">
    <location>
        <begin position="1"/>
        <end position="25"/>
    </location>
</feature>
<dbReference type="VEuPathDB" id="FungiDB:VP01_524g5"/>
<dbReference type="AlphaFoldDB" id="A0A0L6UKH9"/>
<dbReference type="EMBL" id="LAVV01010442">
    <property type="protein sequence ID" value="KNZ49034.1"/>
    <property type="molecule type" value="Genomic_DNA"/>
</dbReference>
<comment type="caution">
    <text evidence="2">The sequence shown here is derived from an EMBL/GenBank/DDBJ whole genome shotgun (WGS) entry which is preliminary data.</text>
</comment>
<organism evidence="2 3">
    <name type="scientific">Puccinia sorghi</name>
    <dbReference type="NCBI Taxonomy" id="27349"/>
    <lineage>
        <taxon>Eukaryota</taxon>
        <taxon>Fungi</taxon>
        <taxon>Dikarya</taxon>
        <taxon>Basidiomycota</taxon>
        <taxon>Pucciniomycotina</taxon>
        <taxon>Pucciniomycetes</taxon>
        <taxon>Pucciniales</taxon>
        <taxon>Pucciniaceae</taxon>
        <taxon>Puccinia</taxon>
    </lineage>
</organism>
<protein>
    <submittedName>
        <fullName evidence="2">Uncharacterized protein</fullName>
    </submittedName>
</protein>
<evidence type="ECO:0000313" key="2">
    <source>
        <dbReference type="EMBL" id="KNZ49034.1"/>
    </source>
</evidence>
<accession>A0A0L6UKH9</accession>
<keyword evidence="3" id="KW-1185">Reference proteome</keyword>
<name>A0A0L6UKH9_9BASI</name>
<reference evidence="2 3" key="1">
    <citation type="submission" date="2015-08" db="EMBL/GenBank/DDBJ databases">
        <title>Next Generation Sequencing and Analysis of the Genome of Puccinia sorghi L Schw, the Causal Agent of Maize Common Rust.</title>
        <authorList>
            <person name="Rochi L."/>
            <person name="Burguener G."/>
            <person name="Darino M."/>
            <person name="Turjanski A."/>
            <person name="Kreff E."/>
            <person name="Dieguez M.J."/>
            <person name="Sacco F."/>
        </authorList>
    </citation>
    <scope>NUCLEOTIDE SEQUENCE [LARGE SCALE GENOMIC DNA]</scope>
    <source>
        <strain evidence="2 3">RO10H11247</strain>
    </source>
</reference>
<sequence length="223" mass="25756">MLAEGSNRRQNCFMKGTEERRTDQKLSRIISQASNQKPQVMRSLQTFTRAIMGLPSTAKYKELPTAASAEKQASWANLRERHKTAIKKQLQQTTTAHPNTNQQEIELIHKNTLDSLKGVTFRELCFSPPERFRFTSRQIWKRTWPGMAFPNSHLIDSFSAHRTVCFLESALLACPNSRQFCCNKKAHPDLRSTKRKIATLCADKFLEIYLLKKILAHLRSFIF</sequence>
<feature type="compositionally biased region" description="Basic and acidic residues" evidence="1">
    <location>
        <begin position="16"/>
        <end position="25"/>
    </location>
</feature>
<evidence type="ECO:0000256" key="1">
    <source>
        <dbReference type="SAM" id="MobiDB-lite"/>
    </source>
</evidence>
<proteinExistence type="predicted"/>